<name>A0A4C2A5F9_EUMVA</name>
<evidence type="ECO:0000313" key="3">
    <source>
        <dbReference type="Proteomes" id="UP000299102"/>
    </source>
</evidence>
<evidence type="ECO:0000313" key="2">
    <source>
        <dbReference type="EMBL" id="GBP94127.1"/>
    </source>
</evidence>
<organism evidence="2 3">
    <name type="scientific">Eumeta variegata</name>
    <name type="common">Bagworm moth</name>
    <name type="synonym">Eumeta japonica</name>
    <dbReference type="NCBI Taxonomy" id="151549"/>
    <lineage>
        <taxon>Eukaryota</taxon>
        <taxon>Metazoa</taxon>
        <taxon>Ecdysozoa</taxon>
        <taxon>Arthropoda</taxon>
        <taxon>Hexapoda</taxon>
        <taxon>Insecta</taxon>
        <taxon>Pterygota</taxon>
        <taxon>Neoptera</taxon>
        <taxon>Endopterygota</taxon>
        <taxon>Lepidoptera</taxon>
        <taxon>Glossata</taxon>
        <taxon>Ditrysia</taxon>
        <taxon>Tineoidea</taxon>
        <taxon>Psychidae</taxon>
        <taxon>Oiketicinae</taxon>
        <taxon>Eumeta</taxon>
    </lineage>
</organism>
<dbReference type="AlphaFoldDB" id="A0A4C2A5F9"/>
<feature type="region of interest" description="Disordered" evidence="1">
    <location>
        <begin position="25"/>
        <end position="48"/>
    </location>
</feature>
<dbReference type="EMBL" id="BGZK01002466">
    <property type="protein sequence ID" value="GBP94127.1"/>
    <property type="molecule type" value="Genomic_DNA"/>
</dbReference>
<reference evidence="2 3" key="1">
    <citation type="journal article" date="2019" name="Commun. Biol.">
        <title>The bagworm genome reveals a unique fibroin gene that provides high tensile strength.</title>
        <authorList>
            <person name="Kono N."/>
            <person name="Nakamura H."/>
            <person name="Ohtoshi R."/>
            <person name="Tomita M."/>
            <person name="Numata K."/>
            <person name="Arakawa K."/>
        </authorList>
    </citation>
    <scope>NUCLEOTIDE SEQUENCE [LARGE SCALE GENOMIC DNA]</scope>
</reference>
<accession>A0A4C2A5F9</accession>
<evidence type="ECO:0000256" key="1">
    <source>
        <dbReference type="SAM" id="MobiDB-lite"/>
    </source>
</evidence>
<feature type="compositionally biased region" description="Pro residues" evidence="1">
    <location>
        <begin position="25"/>
        <end position="43"/>
    </location>
</feature>
<protein>
    <submittedName>
        <fullName evidence="2">Uncharacterized protein</fullName>
    </submittedName>
</protein>
<keyword evidence="3" id="KW-1185">Reference proteome</keyword>
<dbReference type="Proteomes" id="UP000299102">
    <property type="component" value="Unassembled WGS sequence"/>
</dbReference>
<comment type="caution">
    <text evidence="2">The sequence shown here is derived from an EMBL/GenBank/DDBJ whole genome shotgun (WGS) entry which is preliminary data.</text>
</comment>
<sequence length="162" mass="17946">MPCPRLRVTVWERFHRRFTYCAAPPPRPPVRPRSTPLPVPQPTATPAAPHSFVSTLAPAARPYRWGAPKKMFSTYLDLVPIFHSTFVHLVLLHHFRKTYGLMTPAASSASEAPPLAAAALPAAPDARIAPPIPAAPIRCARAIHSLNKNWLRAFRNIQCRVP</sequence>
<proteinExistence type="predicted"/>
<gene>
    <name evidence="2" type="ORF">EVAR_69327_1</name>
</gene>